<dbReference type="Proteomes" id="UP000746649">
    <property type="component" value="Unassembled WGS sequence"/>
</dbReference>
<organism evidence="4 5">
    <name type="scientific">Citrobacter sedlakii</name>
    <dbReference type="NCBI Taxonomy" id="67826"/>
    <lineage>
        <taxon>Bacteria</taxon>
        <taxon>Pseudomonadati</taxon>
        <taxon>Pseudomonadota</taxon>
        <taxon>Gammaproteobacteria</taxon>
        <taxon>Enterobacterales</taxon>
        <taxon>Enterobacteriaceae</taxon>
        <taxon>Citrobacter</taxon>
        <taxon>Citrobacter freundii complex</taxon>
    </lineage>
</organism>
<evidence type="ECO:0000259" key="3">
    <source>
        <dbReference type="PROSITE" id="PS51186"/>
    </source>
</evidence>
<dbReference type="CDD" id="cd04301">
    <property type="entry name" value="NAT_SF"/>
    <property type="match status" value="1"/>
</dbReference>
<gene>
    <name evidence="4" type="ORF">I6M88_13580</name>
</gene>
<evidence type="ECO:0000313" key="4">
    <source>
        <dbReference type="EMBL" id="MBJ8381993.1"/>
    </source>
</evidence>
<keyword evidence="5" id="KW-1185">Reference proteome</keyword>
<keyword evidence="2" id="KW-0012">Acyltransferase</keyword>
<sequence>MKIHCRPTTLADTADLPAIERSAGRRFLAVPALAWIADDTIMTVEQHREYVLAGMSWLAETDGHTVGFLLAEAQESSLYIAEFSLHLDWQGKGIGRQLLNVVRQWADEQGYTAMTLTTFRDVAWNAPLYARLGFEMLDEDSLPAALRQKREAETARGIARGSRCAMRLRLR</sequence>
<protein>
    <submittedName>
        <fullName evidence="4">GNAT family N-acetyltransferase</fullName>
    </submittedName>
</protein>
<dbReference type="GeneID" id="84235094"/>
<keyword evidence="1" id="KW-0808">Transferase</keyword>
<evidence type="ECO:0000313" key="5">
    <source>
        <dbReference type="Proteomes" id="UP000746649"/>
    </source>
</evidence>
<dbReference type="Gene3D" id="3.40.630.30">
    <property type="match status" value="1"/>
</dbReference>
<accession>A0ABS0ZT50</accession>
<dbReference type="InterPro" id="IPR016181">
    <property type="entry name" value="Acyl_CoA_acyltransferase"/>
</dbReference>
<evidence type="ECO:0000256" key="1">
    <source>
        <dbReference type="ARBA" id="ARBA00022679"/>
    </source>
</evidence>
<dbReference type="PANTHER" id="PTHR43800">
    <property type="entry name" value="PEPTIDYL-LYSINE N-ACETYLTRANSFERASE YJAB"/>
    <property type="match status" value="1"/>
</dbReference>
<feature type="domain" description="N-acetyltransferase" evidence="3">
    <location>
        <begin position="3"/>
        <end position="153"/>
    </location>
</feature>
<name>A0ABS0ZT50_9ENTR</name>
<evidence type="ECO:0000256" key="2">
    <source>
        <dbReference type="ARBA" id="ARBA00023315"/>
    </source>
</evidence>
<reference evidence="4 5" key="1">
    <citation type="submission" date="2020-11" db="EMBL/GenBank/DDBJ databases">
        <title>Enhanced detection system for hospital associated transmission using whole genome sequencing surveillance.</title>
        <authorList>
            <person name="Harrison L.H."/>
            <person name="Van Tyne D."/>
            <person name="Marsh J.W."/>
            <person name="Griffith M.P."/>
            <person name="Snyder D.J."/>
            <person name="Cooper V.S."/>
            <person name="Mustapha M."/>
        </authorList>
    </citation>
    <scope>NUCLEOTIDE SEQUENCE [LARGE SCALE GENOMIC DNA]</scope>
    <source>
        <strain evidence="4 5">CB00117</strain>
    </source>
</reference>
<dbReference type="SUPFAM" id="SSF55729">
    <property type="entry name" value="Acyl-CoA N-acyltransferases (Nat)"/>
    <property type="match status" value="1"/>
</dbReference>
<dbReference type="RefSeq" id="WP_060570326.1">
    <property type="nucleotide sequence ID" value="NZ_CP071070.1"/>
</dbReference>
<dbReference type="PROSITE" id="PS51186">
    <property type="entry name" value="GNAT"/>
    <property type="match status" value="1"/>
</dbReference>
<dbReference type="Pfam" id="PF00583">
    <property type="entry name" value="Acetyltransf_1"/>
    <property type="match status" value="1"/>
</dbReference>
<proteinExistence type="predicted"/>
<comment type="caution">
    <text evidence="4">The sequence shown here is derived from an EMBL/GenBank/DDBJ whole genome shotgun (WGS) entry which is preliminary data.</text>
</comment>
<dbReference type="InterPro" id="IPR000182">
    <property type="entry name" value="GNAT_dom"/>
</dbReference>
<dbReference type="EMBL" id="JADWND010000005">
    <property type="protein sequence ID" value="MBJ8381993.1"/>
    <property type="molecule type" value="Genomic_DNA"/>
</dbReference>
<dbReference type="PANTHER" id="PTHR43800:SF1">
    <property type="entry name" value="PEPTIDYL-LYSINE N-ACETYLTRANSFERASE YJAB"/>
    <property type="match status" value="1"/>
</dbReference>